<reference evidence="1" key="2">
    <citation type="journal article" date="2015" name="Fish Shellfish Immunol.">
        <title>Early steps in the European eel (Anguilla anguilla)-Vibrio vulnificus interaction in the gills: Role of the RtxA13 toxin.</title>
        <authorList>
            <person name="Callol A."/>
            <person name="Pajuelo D."/>
            <person name="Ebbesson L."/>
            <person name="Teles M."/>
            <person name="MacKenzie S."/>
            <person name="Amaro C."/>
        </authorList>
    </citation>
    <scope>NUCLEOTIDE SEQUENCE</scope>
</reference>
<proteinExistence type="predicted"/>
<accession>A0A0E9VMF2</accession>
<dbReference type="AlphaFoldDB" id="A0A0E9VMF2"/>
<dbReference type="EMBL" id="GBXM01029982">
    <property type="protein sequence ID" value="JAH78595.1"/>
    <property type="molecule type" value="Transcribed_RNA"/>
</dbReference>
<sequence length="22" mass="2607">MSVESFVTKLVRRRVITDLNDQ</sequence>
<reference evidence="1" key="1">
    <citation type="submission" date="2014-11" db="EMBL/GenBank/DDBJ databases">
        <authorList>
            <person name="Amaro Gonzalez C."/>
        </authorList>
    </citation>
    <scope>NUCLEOTIDE SEQUENCE</scope>
</reference>
<organism evidence="1">
    <name type="scientific">Anguilla anguilla</name>
    <name type="common">European freshwater eel</name>
    <name type="synonym">Muraena anguilla</name>
    <dbReference type="NCBI Taxonomy" id="7936"/>
    <lineage>
        <taxon>Eukaryota</taxon>
        <taxon>Metazoa</taxon>
        <taxon>Chordata</taxon>
        <taxon>Craniata</taxon>
        <taxon>Vertebrata</taxon>
        <taxon>Euteleostomi</taxon>
        <taxon>Actinopterygii</taxon>
        <taxon>Neopterygii</taxon>
        <taxon>Teleostei</taxon>
        <taxon>Anguilliformes</taxon>
        <taxon>Anguillidae</taxon>
        <taxon>Anguilla</taxon>
    </lineage>
</organism>
<name>A0A0E9VMF2_ANGAN</name>
<protein>
    <submittedName>
        <fullName evidence="1">Uncharacterized protein</fullName>
    </submittedName>
</protein>
<evidence type="ECO:0000313" key="1">
    <source>
        <dbReference type="EMBL" id="JAH78595.1"/>
    </source>
</evidence>